<protein>
    <recommendedName>
        <fullName evidence="3">Aminopeptidase 2</fullName>
    </recommendedName>
</protein>
<reference evidence="2" key="1">
    <citation type="submission" date="2019-08" db="EMBL/GenBank/DDBJ databases">
        <authorList>
            <person name="Kucharzyk K."/>
            <person name="Murdoch R.W."/>
            <person name="Higgins S."/>
            <person name="Loffler F."/>
        </authorList>
    </citation>
    <scope>NUCLEOTIDE SEQUENCE</scope>
</reference>
<sequence length="145" mass="15848">MPDGEVFTGPVEDSIEGHVTFSYPTIYQGKEVTGVHLEFEKGRVVKASAQKNEAFLLNTLDTDSGSRGVGEFAIGTNEGIQKFTRQILFDEKIGGSFHMALGAGYPETGSVAKSAIHWDMICDLRDGGQIWVDDVLLYENGKFVI</sequence>
<keyword evidence="1" id="KW-0479">Metal-binding</keyword>
<dbReference type="SUPFAM" id="SSF144052">
    <property type="entry name" value="Thermophilic metalloprotease-like"/>
    <property type="match status" value="1"/>
</dbReference>
<proteinExistence type="predicted"/>
<evidence type="ECO:0008006" key="3">
    <source>
        <dbReference type="Google" id="ProtNLM"/>
    </source>
</evidence>
<dbReference type="Pfam" id="PF02073">
    <property type="entry name" value="Peptidase_M29"/>
    <property type="match status" value="1"/>
</dbReference>
<dbReference type="InterPro" id="IPR052170">
    <property type="entry name" value="M29_Exopeptidase"/>
</dbReference>
<dbReference type="AlphaFoldDB" id="A0A645FFT3"/>
<accession>A0A645FFT3</accession>
<dbReference type="InterPro" id="IPR000787">
    <property type="entry name" value="Peptidase_M29"/>
</dbReference>
<dbReference type="GO" id="GO:0004177">
    <property type="term" value="F:aminopeptidase activity"/>
    <property type="evidence" value="ECO:0007669"/>
    <property type="project" value="InterPro"/>
</dbReference>
<dbReference type="GO" id="GO:0006508">
    <property type="term" value="P:proteolysis"/>
    <property type="evidence" value="ECO:0007669"/>
    <property type="project" value="InterPro"/>
</dbReference>
<comment type="caution">
    <text evidence="2">The sequence shown here is derived from an EMBL/GenBank/DDBJ whole genome shotgun (WGS) entry which is preliminary data.</text>
</comment>
<dbReference type="EMBL" id="VSSQ01057559">
    <property type="protein sequence ID" value="MPN11354.1"/>
    <property type="molecule type" value="Genomic_DNA"/>
</dbReference>
<evidence type="ECO:0000256" key="1">
    <source>
        <dbReference type="ARBA" id="ARBA00022723"/>
    </source>
</evidence>
<evidence type="ECO:0000313" key="2">
    <source>
        <dbReference type="EMBL" id="MPN11354.1"/>
    </source>
</evidence>
<dbReference type="PANTHER" id="PTHR34448">
    <property type="entry name" value="AMINOPEPTIDASE"/>
    <property type="match status" value="1"/>
</dbReference>
<dbReference type="GO" id="GO:0046872">
    <property type="term" value="F:metal ion binding"/>
    <property type="evidence" value="ECO:0007669"/>
    <property type="project" value="UniProtKB-KW"/>
</dbReference>
<name>A0A645FFT3_9ZZZZ</name>
<dbReference type="PANTHER" id="PTHR34448:SF1">
    <property type="entry name" value="BLL6088 PROTEIN"/>
    <property type="match status" value="1"/>
</dbReference>
<gene>
    <name evidence="2" type="ORF">SDC9_158655</name>
</gene>
<organism evidence="2">
    <name type="scientific">bioreactor metagenome</name>
    <dbReference type="NCBI Taxonomy" id="1076179"/>
    <lineage>
        <taxon>unclassified sequences</taxon>
        <taxon>metagenomes</taxon>
        <taxon>ecological metagenomes</taxon>
    </lineage>
</organism>